<dbReference type="PANTHER" id="PTHR47099">
    <property type="entry name" value="METHYLCOBAMIDE:COM METHYLTRANSFERASE MTBA"/>
    <property type="match status" value="1"/>
</dbReference>
<comment type="caution">
    <text evidence="2">The sequence shown here is derived from an EMBL/GenBank/DDBJ whole genome shotgun (WGS) entry which is preliminary data.</text>
</comment>
<dbReference type="EMBL" id="JACOON010000006">
    <property type="protein sequence ID" value="MBC5648891.1"/>
    <property type="molecule type" value="Genomic_DNA"/>
</dbReference>
<gene>
    <name evidence="2" type="ORF">H8S18_11130</name>
</gene>
<dbReference type="PANTHER" id="PTHR47099:SF1">
    <property type="entry name" value="METHYLCOBAMIDE:COM METHYLTRANSFERASE MTBA"/>
    <property type="match status" value="1"/>
</dbReference>
<protein>
    <recommendedName>
        <fullName evidence="1">Uroporphyrinogen decarboxylase (URO-D) domain-containing protein</fullName>
    </recommendedName>
</protein>
<dbReference type="SUPFAM" id="SSF51726">
    <property type="entry name" value="UROD/MetE-like"/>
    <property type="match status" value="1"/>
</dbReference>
<keyword evidence="3" id="KW-1185">Reference proteome</keyword>
<evidence type="ECO:0000259" key="1">
    <source>
        <dbReference type="Pfam" id="PF01208"/>
    </source>
</evidence>
<dbReference type="InterPro" id="IPR000257">
    <property type="entry name" value="Uroporphyrinogen_deCOase"/>
</dbReference>
<dbReference type="InterPro" id="IPR052024">
    <property type="entry name" value="Methanogen_methyltrans"/>
</dbReference>
<evidence type="ECO:0000313" key="2">
    <source>
        <dbReference type="EMBL" id="MBC5648891.1"/>
    </source>
</evidence>
<accession>A0ABR7EHP8</accession>
<reference evidence="2 3" key="1">
    <citation type="submission" date="2020-08" db="EMBL/GenBank/DDBJ databases">
        <title>Genome public.</title>
        <authorList>
            <person name="Liu C."/>
            <person name="Sun Q."/>
        </authorList>
    </citation>
    <scope>NUCLEOTIDE SEQUENCE [LARGE SCALE GENOMIC DNA]</scope>
    <source>
        <strain evidence="2 3">NSJ-35</strain>
    </source>
</reference>
<dbReference type="InterPro" id="IPR038071">
    <property type="entry name" value="UROD/MetE-like_sf"/>
</dbReference>
<dbReference type="Gene3D" id="3.20.20.210">
    <property type="match status" value="1"/>
</dbReference>
<proteinExistence type="predicted"/>
<organism evidence="2 3">
    <name type="scientific">Christensenella tenuis</name>
    <dbReference type="NCBI Taxonomy" id="2763033"/>
    <lineage>
        <taxon>Bacteria</taxon>
        <taxon>Bacillati</taxon>
        <taxon>Bacillota</taxon>
        <taxon>Clostridia</taxon>
        <taxon>Christensenellales</taxon>
        <taxon>Christensenellaceae</taxon>
        <taxon>Christensenella</taxon>
    </lineage>
</organism>
<dbReference type="Proteomes" id="UP000606889">
    <property type="component" value="Unassembled WGS sequence"/>
</dbReference>
<dbReference type="RefSeq" id="WP_186858350.1">
    <property type="nucleotide sequence ID" value="NZ_JACOON010000006.1"/>
</dbReference>
<name>A0ABR7EHP8_9FIRM</name>
<sequence length="341" mass="38765">MDSRERVFRALEFRNPDRIPIDLWTLPATKNKYGKELEDILLAHERDIISLVGPFDMGFTPAYYQRGTFMDPWGSVWTNINPGVIGEVKNPVIDDYGKLSGYCAPTEKFLAEWEQNKPNLKNQISCAREKGKFIIGGWISVFERLQFLRGTEELFCDIALGETPMFQMIEIMMGYMHAYLDSWLEMDIDGVAFGDDWGTQISLLISPGRWKEIFKPLYRELMEKIKKAGKKIFFHSDGYIFDLYPELIDLGVDAVNSQIWCMGVEKVADAYAGKITFWGEISRQNTLPAGTPEDVKKSADMMKKYLYVNGGGLIGQSEVGGDVPLENITAVLEAWNDWGGK</sequence>
<evidence type="ECO:0000313" key="3">
    <source>
        <dbReference type="Proteomes" id="UP000606889"/>
    </source>
</evidence>
<feature type="domain" description="Uroporphyrinogen decarboxylase (URO-D)" evidence="1">
    <location>
        <begin position="142"/>
        <end position="337"/>
    </location>
</feature>
<dbReference type="Pfam" id="PF01208">
    <property type="entry name" value="URO-D"/>
    <property type="match status" value="1"/>
</dbReference>